<evidence type="ECO:0000256" key="2">
    <source>
        <dbReference type="ARBA" id="ARBA00022473"/>
    </source>
</evidence>
<dbReference type="SUPFAM" id="SSF56399">
    <property type="entry name" value="ADP-ribosylation"/>
    <property type="match status" value="1"/>
</dbReference>
<name>A0AAE1IMR3_9FABA</name>
<dbReference type="Proteomes" id="UP001293593">
    <property type="component" value="Unassembled WGS sequence"/>
</dbReference>
<organism evidence="7 8">
    <name type="scientific">Acacia crassicarpa</name>
    <name type="common">northern wattle</name>
    <dbReference type="NCBI Taxonomy" id="499986"/>
    <lineage>
        <taxon>Eukaryota</taxon>
        <taxon>Viridiplantae</taxon>
        <taxon>Streptophyta</taxon>
        <taxon>Embryophyta</taxon>
        <taxon>Tracheophyta</taxon>
        <taxon>Spermatophyta</taxon>
        <taxon>Magnoliopsida</taxon>
        <taxon>eudicotyledons</taxon>
        <taxon>Gunneridae</taxon>
        <taxon>Pentapetalae</taxon>
        <taxon>rosids</taxon>
        <taxon>fabids</taxon>
        <taxon>Fabales</taxon>
        <taxon>Fabaceae</taxon>
        <taxon>Caesalpinioideae</taxon>
        <taxon>mimosoid clade</taxon>
        <taxon>Acacieae</taxon>
        <taxon>Acacia</taxon>
    </lineage>
</organism>
<sequence>METNIAKALDRVVLKRKRATQNASKLNGASDAVLPHWSSLTLPTSNSVKRRRLGEHTSKYTNYGSHFRQSVLRCYLNFKKSERPEQLMFYQSGEWTNFPEYVVNLVRKELEVKKASVEVEFNGCQLVLDFLHMYQMDLKTGSQQPIAWIDEKGHYFFPEVCAASDEIVHEYLCEEPFEPNEIKLHLEIEINGANESELRECSGESNAASKHPCNQYGLEVEGGSNELDIENFGEAIERNQEIGLDAHTESVNGKLDLVIVHNMFLKGMNSYGTTDIVEIYRCSSTSMQSRLELFQKQAEITEKCRAAANIRYAWLPSSKGELSTIINYGLGHCVLSATKSTNGAGIHLAAVDCPNMSAINCDVDENGVQHMVFCRVIMGNMELLRPGTRQFHPSSNDYDSGVDDIQSPRYYIVWNMNLNTHIYPEFVVSFKVSSHAEGDHFHIESKHNVSRVTTLCEGSGLLQSESSTVDITSISQPTLDCGIPQGKAASMNSSASRGPKSPWMPFPMLFAAISNRVPPINMELINTHYEQFRAKKIARDDFVKKLRLIVGDTLLRTTITKLQCEIPPESVCGSGKSQAATERLRLP</sequence>
<evidence type="ECO:0000259" key="6">
    <source>
        <dbReference type="PROSITE" id="PS51879"/>
    </source>
</evidence>
<accession>A0AAE1IMR3</accession>
<dbReference type="InterPro" id="IPR057823">
    <property type="entry name" value="WWE_RCD1"/>
</dbReference>
<gene>
    <name evidence="7" type="ORF">QN277_014449</name>
</gene>
<evidence type="ECO:0000259" key="5">
    <source>
        <dbReference type="PROSITE" id="PS51059"/>
    </source>
</evidence>
<evidence type="ECO:0000313" key="8">
    <source>
        <dbReference type="Proteomes" id="UP001293593"/>
    </source>
</evidence>
<keyword evidence="4" id="KW-0539">Nucleus</keyword>
<evidence type="ECO:0000256" key="1">
    <source>
        <dbReference type="ARBA" id="ARBA00004123"/>
    </source>
</evidence>
<dbReference type="InterPro" id="IPR012317">
    <property type="entry name" value="Poly(ADP-ribose)pol_cat_dom"/>
</dbReference>
<evidence type="ECO:0008006" key="9">
    <source>
        <dbReference type="Google" id="ProtNLM"/>
    </source>
</evidence>
<dbReference type="Pfam" id="PF12174">
    <property type="entry name" value="RST"/>
    <property type="match status" value="1"/>
</dbReference>
<dbReference type="Gene3D" id="3.90.228.10">
    <property type="match status" value="1"/>
</dbReference>
<dbReference type="PROSITE" id="PS51879">
    <property type="entry name" value="RST"/>
    <property type="match status" value="1"/>
</dbReference>
<comment type="subcellular location">
    <subcellularLocation>
        <location evidence="1">Nucleus</location>
    </subcellularLocation>
</comment>
<dbReference type="InterPro" id="IPR044964">
    <property type="entry name" value="RCD1/SRO1-5"/>
</dbReference>
<proteinExistence type="predicted"/>
<keyword evidence="2" id="KW-0217">Developmental protein</keyword>
<dbReference type="Pfam" id="PF23467">
    <property type="entry name" value="WWE_5"/>
    <property type="match status" value="1"/>
</dbReference>
<keyword evidence="3" id="KW-0346">Stress response</keyword>
<dbReference type="AlphaFoldDB" id="A0AAE1IMR3"/>
<dbReference type="InterPro" id="IPR022003">
    <property type="entry name" value="RST"/>
</dbReference>
<keyword evidence="8" id="KW-1185">Reference proteome</keyword>
<dbReference type="PANTHER" id="PTHR32263:SF5">
    <property type="entry name" value="INACTIVE POLY [ADP-RIBOSE] POLYMERASE SRO1-RELATED"/>
    <property type="match status" value="1"/>
</dbReference>
<dbReference type="EMBL" id="JAWXYG010000022">
    <property type="protein sequence ID" value="KAK4252705.1"/>
    <property type="molecule type" value="Genomic_DNA"/>
</dbReference>
<dbReference type="GO" id="GO:0003950">
    <property type="term" value="F:NAD+ poly-ADP-ribosyltransferase activity"/>
    <property type="evidence" value="ECO:0007669"/>
    <property type="project" value="InterPro"/>
</dbReference>
<evidence type="ECO:0000256" key="3">
    <source>
        <dbReference type="ARBA" id="ARBA00023016"/>
    </source>
</evidence>
<feature type="domain" description="PARP catalytic" evidence="5">
    <location>
        <begin position="234"/>
        <end position="452"/>
    </location>
</feature>
<comment type="caution">
    <text evidence="7">The sequence shown here is derived from an EMBL/GenBank/DDBJ whole genome shotgun (WGS) entry which is preliminary data.</text>
</comment>
<feature type="domain" description="RST" evidence="6">
    <location>
        <begin position="497"/>
        <end position="568"/>
    </location>
</feature>
<dbReference type="PANTHER" id="PTHR32263">
    <property type="entry name" value="INACTIVE POLY [ADP-RIBOSE] POLYMERASE SRO4-RELATED"/>
    <property type="match status" value="1"/>
</dbReference>
<dbReference type="GO" id="GO:0005634">
    <property type="term" value="C:nucleus"/>
    <property type="evidence" value="ECO:0007669"/>
    <property type="project" value="UniProtKB-SubCell"/>
</dbReference>
<evidence type="ECO:0000313" key="7">
    <source>
        <dbReference type="EMBL" id="KAK4252705.1"/>
    </source>
</evidence>
<dbReference type="PROSITE" id="PS51059">
    <property type="entry name" value="PARP_CATALYTIC"/>
    <property type="match status" value="1"/>
</dbReference>
<protein>
    <recommendedName>
        <fullName evidence="9">Inactive poly [ADP-ribose] polymerase RCD1-like</fullName>
    </recommendedName>
</protein>
<reference evidence="7" key="1">
    <citation type="submission" date="2023-10" db="EMBL/GenBank/DDBJ databases">
        <title>Chromosome-level genome of the transformable northern wattle, Acacia crassicarpa.</title>
        <authorList>
            <person name="Massaro I."/>
            <person name="Sinha N.R."/>
            <person name="Poethig S."/>
            <person name="Leichty A.R."/>
        </authorList>
    </citation>
    <scope>NUCLEOTIDE SEQUENCE</scope>
    <source>
        <strain evidence="7">Acra3RX</strain>
        <tissue evidence="7">Leaf</tissue>
    </source>
</reference>
<evidence type="ECO:0000256" key="4">
    <source>
        <dbReference type="ARBA" id="ARBA00023242"/>
    </source>
</evidence>